<dbReference type="EMBL" id="LEKT01000004">
    <property type="protein sequence ID" value="KMO87575.1"/>
    <property type="molecule type" value="Genomic_DNA"/>
</dbReference>
<protein>
    <submittedName>
        <fullName evidence="12">Hexokinase</fullName>
    </submittedName>
</protein>
<dbReference type="InterPro" id="IPR043129">
    <property type="entry name" value="ATPase_NBD"/>
</dbReference>
<dbReference type="Pfam" id="PF00349">
    <property type="entry name" value="Hexokinase_1"/>
    <property type="match status" value="1"/>
</dbReference>
<evidence type="ECO:0000256" key="2">
    <source>
        <dbReference type="ARBA" id="ARBA00005007"/>
    </source>
</evidence>
<dbReference type="GO" id="GO:0001678">
    <property type="term" value="P:intracellular glucose homeostasis"/>
    <property type="evidence" value="ECO:0007669"/>
    <property type="project" value="InterPro"/>
</dbReference>
<feature type="domain" description="Hexokinase C-terminal" evidence="11">
    <location>
        <begin position="207"/>
        <end position="419"/>
    </location>
</feature>
<comment type="caution">
    <text evidence="12">The sequence shown here is derived from an EMBL/GenBank/DDBJ whole genome shotgun (WGS) entry which is preliminary data.</text>
</comment>
<dbReference type="OrthoDB" id="6383434at2"/>
<dbReference type="PROSITE" id="PS51748">
    <property type="entry name" value="HEXOKINASE_2"/>
    <property type="match status" value="1"/>
</dbReference>
<dbReference type="InterPro" id="IPR001312">
    <property type="entry name" value="Hexokinase"/>
</dbReference>
<name>A0A0J6WVP1_9FIRM</name>
<dbReference type="GO" id="GO:0006096">
    <property type="term" value="P:glycolytic process"/>
    <property type="evidence" value="ECO:0007669"/>
    <property type="project" value="UniProtKB-UniPathway"/>
</dbReference>
<dbReference type="InParanoid" id="A0A0J6WVP1"/>
<comment type="pathway">
    <text evidence="1">Carbohydrate degradation.</text>
</comment>
<evidence type="ECO:0000256" key="7">
    <source>
        <dbReference type="ARBA" id="ARBA00022840"/>
    </source>
</evidence>
<evidence type="ECO:0000256" key="5">
    <source>
        <dbReference type="ARBA" id="ARBA00022741"/>
    </source>
</evidence>
<dbReference type="GO" id="GO:0005829">
    <property type="term" value="C:cytosol"/>
    <property type="evidence" value="ECO:0007669"/>
    <property type="project" value="TreeGrafter"/>
</dbReference>
<dbReference type="STRING" id="39029.BSR42_02995"/>
<accession>A0A0J6WVP1</accession>
<dbReference type="UniPathway" id="UPA00109">
    <property type="reaction ID" value="UER00180"/>
</dbReference>
<evidence type="ECO:0000256" key="3">
    <source>
        <dbReference type="ARBA" id="ARBA00009225"/>
    </source>
</evidence>
<keyword evidence="6 12" id="KW-0418">Kinase</keyword>
<evidence type="ECO:0000256" key="1">
    <source>
        <dbReference type="ARBA" id="ARBA00004921"/>
    </source>
</evidence>
<evidence type="ECO:0000256" key="6">
    <source>
        <dbReference type="ARBA" id="ARBA00022777"/>
    </source>
</evidence>
<dbReference type="GO" id="GO:0005524">
    <property type="term" value="F:ATP binding"/>
    <property type="evidence" value="ECO:0007669"/>
    <property type="project" value="UniProtKB-KW"/>
</dbReference>
<keyword evidence="13" id="KW-1185">Reference proteome</keyword>
<proteinExistence type="inferred from homology"/>
<sequence>MTEKDWMDIAQYFYLTDERLQRFSNGFTMAVESALAGRDSSLRALKSYLPLPTGEEAGAYIALDFGGTNVRASRIRLLGNHCYIVEKKVSRPLKREGSYDYLSHDTTAVQLFDFIAALVGEAAGGNKPYKLGHTFSFAVSQQQVRDARLLQWSKEIAVAGVEGEEVNELLRLALRRGGLDKIEPVALLNDTTAVLLASSYQHGKSQLAVICGTGFNICYYEPSQQMILSLEAGNYTGAEQTIWDVRVDAESRRPGCHQLEKMVGGAYLNNVFRNIAMTYFNTTEIPFFTTQDMNGIIMTENMKDVRLRMGRMWKRLVPPEDVRPLRNLGAAVFVRAAQLSGAACFGVLRHLYPDGDIPRQTLAVEGSVLEHVRGGLLMMEDALRACQSGYGKSRSQSIPAEPSVIKDGPSVGAAIAAAMSSAT</sequence>
<dbReference type="GO" id="GO:0008865">
    <property type="term" value="F:fructokinase activity"/>
    <property type="evidence" value="ECO:0007669"/>
    <property type="project" value="TreeGrafter"/>
</dbReference>
<evidence type="ECO:0000256" key="9">
    <source>
        <dbReference type="ARBA" id="ARBA00047905"/>
    </source>
</evidence>
<dbReference type="GO" id="GO:0006006">
    <property type="term" value="P:glucose metabolic process"/>
    <property type="evidence" value="ECO:0007669"/>
    <property type="project" value="TreeGrafter"/>
</dbReference>
<evidence type="ECO:0000256" key="4">
    <source>
        <dbReference type="ARBA" id="ARBA00022679"/>
    </source>
</evidence>
<evidence type="ECO:0000256" key="8">
    <source>
        <dbReference type="ARBA" id="ARBA00023152"/>
    </source>
</evidence>
<comment type="pathway">
    <text evidence="2">Carbohydrate metabolism.</text>
</comment>
<evidence type="ECO:0000313" key="13">
    <source>
        <dbReference type="Proteomes" id="UP000036503"/>
    </source>
</evidence>
<gene>
    <name evidence="12" type="ORF">AB840_02020</name>
</gene>
<comment type="catalytic activity">
    <reaction evidence="9">
        <text>D-fructose + ATP = D-fructose 6-phosphate + ADP + H(+)</text>
        <dbReference type="Rhea" id="RHEA:16125"/>
        <dbReference type="ChEBI" id="CHEBI:15378"/>
        <dbReference type="ChEBI" id="CHEBI:30616"/>
        <dbReference type="ChEBI" id="CHEBI:37721"/>
        <dbReference type="ChEBI" id="CHEBI:61527"/>
        <dbReference type="ChEBI" id="CHEBI:456216"/>
        <dbReference type="EC" id="2.7.1.1"/>
    </reaction>
    <physiologicalReaction direction="left-to-right" evidence="9">
        <dbReference type="Rhea" id="RHEA:16126"/>
    </physiologicalReaction>
</comment>
<dbReference type="GO" id="GO:0005536">
    <property type="term" value="F:D-glucose binding"/>
    <property type="evidence" value="ECO:0007669"/>
    <property type="project" value="InterPro"/>
</dbReference>
<dbReference type="PRINTS" id="PR00475">
    <property type="entry name" value="HEXOKINASE"/>
</dbReference>
<dbReference type="PANTHER" id="PTHR19443:SF16">
    <property type="entry name" value="HEXOKINASE TYPE 1-RELATED"/>
    <property type="match status" value="1"/>
</dbReference>
<keyword evidence="5" id="KW-0547">Nucleotide-binding</keyword>
<keyword evidence="8" id="KW-0324">Glycolysis</keyword>
<dbReference type="Gene3D" id="3.40.367.20">
    <property type="match status" value="1"/>
</dbReference>
<dbReference type="PANTHER" id="PTHR19443">
    <property type="entry name" value="HEXOKINASE"/>
    <property type="match status" value="1"/>
</dbReference>
<reference evidence="12 13" key="1">
    <citation type="submission" date="2015-06" db="EMBL/GenBank/DDBJ databases">
        <title>Draft genome sequence of beer spoilage bacterium Megasphaera cerevisiae type strain 20462.</title>
        <authorList>
            <person name="Kutumbaka K."/>
            <person name="Pasmowitz J."/>
            <person name="Mategko J."/>
            <person name="Reyes D."/>
            <person name="Friedrich A."/>
            <person name="Han S."/>
            <person name="Martens-Habbena W."/>
            <person name="Neal-McKinney J."/>
            <person name="Janagama H.K."/>
            <person name="Nadala C."/>
            <person name="Samadpour M."/>
        </authorList>
    </citation>
    <scope>NUCLEOTIDE SEQUENCE [LARGE SCALE GENOMIC DNA]</scope>
    <source>
        <strain evidence="12 13">DSM 20462</strain>
    </source>
</reference>
<organism evidence="12 13">
    <name type="scientific">Megasphaera cerevisiae DSM 20462</name>
    <dbReference type="NCBI Taxonomy" id="1122219"/>
    <lineage>
        <taxon>Bacteria</taxon>
        <taxon>Bacillati</taxon>
        <taxon>Bacillota</taxon>
        <taxon>Negativicutes</taxon>
        <taxon>Veillonellales</taxon>
        <taxon>Veillonellaceae</taxon>
        <taxon>Megasphaera</taxon>
    </lineage>
</organism>
<evidence type="ECO:0000313" key="12">
    <source>
        <dbReference type="EMBL" id="KMO87575.1"/>
    </source>
</evidence>
<dbReference type="CDD" id="cd24000">
    <property type="entry name" value="ASKHA_NBD_HK"/>
    <property type="match status" value="1"/>
</dbReference>
<dbReference type="Proteomes" id="UP000036503">
    <property type="component" value="Unassembled WGS sequence"/>
</dbReference>
<dbReference type="Pfam" id="PF03727">
    <property type="entry name" value="Hexokinase_2"/>
    <property type="match status" value="1"/>
</dbReference>
<dbReference type="PATRIC" id="fig|1122219.3.peg.1643"/>
<evidence type="ECO:0000259" key="11">
    <source>
        <dbReference type="Pfam" id="PF03727"/>
    </source>
</evidence>
<feature type="domain" description="Hexokinase N-terminal" evidence="10">
    <location>
        <begin position="8"/>
        <end position="200"/>
    </location>
</feature>
<dbReference type="InterPro" id="IPR022673">
    <property type="entry name" value="Hexokinase_C"/>
</dbReference>
<keyword evidence="7" id="KW-0067">ATP-binding</keyword>
<dbReference type="GO" id="GO:0004340">
    <property type="term" value="F:glucokinase activity"/>
    <property type="evidence" value="ECO:0007669"/>
    <property type="project" value="TreeGrafter"/>
</dbReference>
<comment type="similarity">
    <text evidence="3">Belongs to the hexokinase family.</text>
</comment>
<dbReference type="SUPFAM" id="SSF53067">
    <property type="entry name" value="Actin-like ATPase domain"/>
    <property type="match status" value="2"/>
</dbReference>
<keyword evidence="4" id="KW-0808">Transferase</keyword>
<dbReference type="Gene3D" id="3.30.420.40">
    <property type="match status" value="1"/>
</dbReference>
<evidence type="ECO:0000259" key="10">
    <source>
        <dbReference type="Pfam" id="PF00349"/>
    </source>
</evidence>
<dbReference type="AlphaFoldDB" id="A0A0J6WVP1"/>
<dbReference type="InterPro" id="IPR022672">
    <property type="entry name" value="Hexokinase_N"/>
</dbReference>